<feature type="binding site" evidence="1">
    <location>
        <position position="3"/>
    </location>
    <ligand>
        <name>Zn(2+)</name>
        <dbReference type="ChEBI" id="CHEBI:29105"/>
    </ligand>
</feature>
<feature type="binding site" evidence="1">
    <location>
        <position position="174"/>
    </location>
    <ligand>
        <name>Zn(2+)</name>
        <dbReference type="ChEBI" id="CHEBI:29105"/>
    </ligand>
</feature>
<dbReference type="PANTHER" id="PTHR30037">
    <property type="entry name" value="DNA-3-METHYLADENINE GLYCOSYLASE 1"/>
    <property type="match status" value="1"/>
</dbReference>
<dbReference type="GO" id="GO:0046872">
    <property type="term" value="F:metal ion binding"/>
    <property type="evidence" value="ECO:0007669"/>
    <property type="project" value="UniProtKB-KW"/>
</dbReference>
<organism evidence="2 3">
    <name type="scientific">Candidatus Enterococcus avicola</name>
    <dbReference type="NCBI Taxonomy" id="2838561"/>
    <lineage>
        <taxon>Bacteria</taxon>
        <taxon>Bacillati</taxon>
        <taxon>Bacillota</taxon>
        <taxon>Bacilli</taxon>
        <taxon>Lactobacillales</taxon>
        <taxon>Enterococcaceae</taxon>
        <taxon>Enterococcus</taxon>
    </lineage>
</organism>
<accession>A0A9D2F5Q5</accession>
<dbReference type="AlphaFoldDB" id="A0A9D2F5Q5"/>
<reference evidence="2" key="2">
    <citation type="submission" date="2021-04" db="EMBL/GenBank/DDBJ databases">
        <authorList>
            <person name="Gilroy R."/>
        </authorList>
    </citation>
    <scope>NUCLEOTIDE SEQUENCE</scope>
    <source>
        <strain evidence="2">CHK172-16539</strain>
    </source>
</reference>
<protein>
    <submittedName>
        <fullName evidence="2">DNA-3-methyladenine glycosylase I</fullName>
    </submittedName>
</protein>
<name>A0A9D2F5Q5_9ENTE</name>
<dbReference type="Proteomes" id="UP000824063">
    <property type="component" value="Unassembled WGS sequence"/>
</dbReference>
<dbReference type="Pfam" id="PF03352">
    <property type="entry name" value="Adenine_glyco"/>
    <property type="match status" value="1"/>
</dbReference>
<feature type="binding site" evidence="1">
    <location>
        <position position="16"/>
    </location>
    <ligand>
        <name>Zn(2+)</name>
        <dbReference type="ChEBI" id="CHEBI:29105"/>
    </ligand>
</feature>
<dbReference type="Gene3D" id="1.10.340.30">
    <property type="entry name" value="Hypothetical protein, domain 2"/>
    <property type="match status" value="1"/>
</dbReference>
<keyword evidence="1" id="KW-0862">Zinc</keyword>
<sequence>MRCDWANGSQLEKDYHDNEWGKAIHDDQRLFEMLVLESMQSGLSWVTILNKRENFRQAFDQFEIAKVAAYNEEKYLALINNPGIVRHPLKIKAAIHNAQLLLEIQAEFGSFDNYFWRFNDYQIQVNHWQQLSEVPATTTLSDEISRKMKKRGFKFIGSTTIYAFMQAIGMVNDHLESCEYK</sequence>
<dbReference type="GO" id="GO:0008725">
    <property type="term" value="F:DNA-3-methyladenine glycosylase activity"/>
    <property type="evidence" value="ECO:0007669"/>
    <property type="project" value="InterPro"/>
</dbReference>
<dbReference type="EMBL" id="DXBN01000007">
    <property type="protein sequence ID" value="HIZ52372.1"/>
    <property type="molecule type" value="Genomic_DNA"/>
</dbReference>
<dbReference type="SUPFAM" id="SSF48150">
    <property type="entry name" value="DNA-glycosylase"/>
    <property type="match status" value="1"/>
</dbReference>
<dbReference type="InterPro" id="IPR011257">
    <property type="entry name" value="DNA_glycosylase"/>
</dbReference>
<evidence type="ECO:0000313" key="3">
    <source>
        <dbReference type="Proteomes" id="UP000824063"/>
    </source>
</evidence>
<evidence type="ECO:0000256" key="1">
    <source>
        <dbReference type="PIRSR" id="PIRSR605019-1"/>
    </source>
</evidence>
<keyword evidence="1" id="KW-0479">Metal-binding</keyword>
<gene>
    <name evidence="2" type="ORF">IAA20_00310</name>
</gene>
<dbReference type="InterPro" id="IPR005019">
    <property type="entry name" value="Adenine_glyco"/>
</dbReference>
<dbReference type="GO" id="GO:0006284">
    <property type="term" value="P:base-excision repair"/>
    <property type="evidence" value="ECO:0007669"/>
    <property type="project" value="InterPro"/>
</dbReference>
<comment type="caution">
    <text evidence="2">The sequence shown here is derived from an EMBL/GenBank/DDBJ whole genome shotgun (WGS) entry which is preliminary data.</text>
</comment>
<dbReference type="PANTHER" id="PTHR30037:SF4">
    <property type="entry name" value="DNA-3-METHYLADENINE GLYCOSYLASE I"/>
    <property type="match status" value="1"/>
</dbReference>
<proteinExistence type="predicted"/>
<feature type="binding site" evidence="1">
    <location>
        <position position="178"/>
    </location>
    <ligand>
        <name>Zn(2+)</name>
        <dbReference type="ChEBI" id="CHEBI:29105"/>
    </ligand>
</feature>
<dbReference type="InterPro" id="IPR052891">
    <property type="entry name" value="DNA-3mA_glycosylase"/>
</dbReference>
<reference evidence="2" key="1">
    <citation type="journal article" date="2021" name="PeerJ">
        <title>Extensive microbial diversity within the chicken gut microbiome revealed by metagenomics and culture.</title>
        <authorList>
            <person name="Gilroy R."/>
            <person name="Ravi A."/>
            <person name="Getino M."/>
            <person name="Pursley I."/>
            <person name="Horton D.L."/>
            <person name="Alikhan N.F."/>
            <person name="Baker D."/>
            <person name="Gharbi K."/>
            <person name="Hall N."/>
            <person name="Watson M."/>
            <person name="Adriaenssens E.M."/>
            <person name="Foster-Nyarko E."/>
            <person name="Jarju S."/>
            <person name="Secka A."/>
            <person name="Antonio M."/>
            <person name="Oren A."/>
            <person name="Chaudhuri R.R."/>
            <person name="La Ragione R."/>
            <person name="Hildebrand F."/>
            <person name="Pallen M.J."/>
        </authorList>
    </citation>
    <scope>NUCLEOTIDE SEQUENCE</scope>
    <source>
        <strain evidence="2">CHK172-16539</strain>
    </source>
</reference>
<evidence type="ECO:0000313" key="2">
    <source>
        <dbReference type="EMBL" id="HIZ52372.1"/>
    </source>
</evidence>